<sequence length="1003" mass="115185">MTENKLPLYNEIPISHIQHDFFDESDNETIRSDSEINENNNLETVFTFNNESLHACNLAGEKEEITDDELLLLESFSDTDDELLESFSDSNKSIINFESSLPETEESLILFKDNNISQILTACCVIDTINGNIQRCNATKDLQKLWQLVGMWEIAEDTVQEVKGNIQQLGICNMHFHFDQNKLHEEGLKKKTQTVDSLIQYKRCLFCGINKYFYSRGKICLQHSWNLLGRNLQIPCKPIKTCQETGLHKEDTTLALKLFSKLILNIAESENTDMKKNLLHYLSPTLQIFINNDLSSQSHTIHSSTSTSITSPSNFKLSNTFSPFIIKTAIKLKHINIDDNKTAKDLLPEDCIEFDNALANKIWISKTYLKENYESLETSKTLKQYFDILPRHLTGFFDALIYNLTLKRYTIASRKAKQEQRQIKSVNLLKVHKTSAFLSSIILNTAFKGINIWLTHTMASLCQKPRLISSLYNLLREVNVVSHTDQWERHLEDLRKKAANPCNRLQIGFNIWNIAVIDNIDIMAKSFPFGNIYNTTRQSSHTTLRMVFQYNLPVPLTSFLNIKLNNIGSVLGPNITSKNILEIFNNIFDKLLFENLLGNNYNTNFCTDTIHQEIITQVEYGCQCESPNVVILEAGGIPTMNDGIFLSLDMYRNDVGLTTNGKLDVSGDEDIFRRMAQYKNNNFRILLGQWHTSKDMCSAIITIFSGYGIFNLAAALGVRFLDKLESIVDYRSTFKVLELLWVVTGCAVHIYSKKYIIKINEIMNCKNNLVKVCTFAPLFSASGKSRYAESVIRFLAQLNQDPELQAILHLACSVNVTNDKNYYAFDETMEILGVKFVKQNMSKSANIINLETLKLEIKSVQVEQERLDLFLSEFINNCTGNCIERSVQDQKEKIWNLVNDLLSAFEFSNPKEHSLFSSAQELYDERYKRLFATYENGLQRSEAILRQDILGTEDRNTVGRRKLEIVKYKYDEIKQLNNLQKKNKGKRKANNKDEIELSQNTIK</sequence>
<dbReference type="EMBL" id="PQFF01000174">
    <property type="protein sequence ID" value="RHZ77161.1"/>
    <property type="molecule type" value="Genomic_DNA"/>
</dbReference>
<gene>
    <name evidence="2" type="ORF">Glove_184g95</name>
</gene>
<keyword evidence="3" id="KW-1185">Reference proteome</keyword>
<proteinExistence type="predicted"/>
<organism evidence="2 3">
    <name type="scientific">Diversispora epigaea</name>
    <dbReference type="NCBI Taxonomy" id="1348612"/>
    <lineage>
        <taxon>Eukaryota</taxon>
        <taxon>Fungi</taxon>
        <taxon>Fungi incertae sedis</taxon>
        <taxon>Mucoromycota</taxon>
        <taxon>Glomeromycotina</taxon>
        <taxon>Glomeromycetes</taxon>
        <taxon>Diversisporales</taxon>
        <taxon>Diversisporaceae</taxon>
        <taxon>Diversispora</taxon>
    </lineage>
</organism>
<evidence type="ECO:0000313" key="2">
    <source>
        <dbReference type="EMBL" id="RHZ77161.1"/>
    </source>
</evidence>
<accession>A0A397IMK0</accession>
<protein>
    <submittedName>
        <fullName evidence="2">Uncharacterized protein</fullName>
    </submittedName>
</protein>
<dbReference type="OrthoDB" id="2421700at2759"/>
<evidence type="ECO:0000256" key="1">
    <source>
        <dbReference type="SAM" id="MobiDB-lite"/>
    </source>
</evidence>
<dbReference type="Proteomes" id="UP000266861">
    <property type="component" value="Unassembled WGS sequence"/>
</dbReference>
<name>A0A397IMK0_9GLOM</name>
<dbReference type="AlphaFoldDB" id="A0A397IMK0"/>
<comment type="caution">
    <text evidence="2">The sequence shown here is derived from an EMBL/GenBank/DDBJ whole genome shotgun (WGS) entry which is preliminary data.</text>
</comment>
<feature type="region of interest" description="Disordered" evidence="1">
    <location>
        <begin position="981"/>
        <end position="1003"/>
    </location>
</feature>
<reference evidence="2 3" key="1">
    <citation type="submission" date="2018-08" db="EMBL/GenBank/DDBJ databases">
        <title>Genome and evolution of the arbuscular mycorrhizal fungus Diversispora epigaea (formerly Glomus versiforme) and its bacterial endosymbionts.</title>
        <authorList>
            <person name="Sun X."/>
            <person name="Fei Z."/>
            <person name="Harrison M."/>
        </authorList>
    </citation>
    <scope>NUCLEOTIDE SEQUENCE [LARGE SCALE GENOMIC DNA]</scope>
    <source>
        <strain evidence="2 3">IT104</strain>
    </source>
</reference>
<evidence type="ECO:0000313" key="3">
    <source>
        <dbReference type="Proteomes" id="UP000266861"/>
    </source>
</evidence>